<comment type="caution">
    <text evidence="6">The sequence shown here is derived from an EMBL/GenBank/DDBJ whole genome shotgun (WGS) entry which is preliminary data.</text>
</comment>
<name>A0A2P6S888_ROSCH</name>
<dbReference type="GO" id="GO:0004672">
    <property type="term" value="F:protein kinase activity"/>
    <property type="evidence" value="ECO:0007669"/>
    <property type="project" value="InterPro"/>
</dbReference>
<dbReference type="GO" id="GO:0005524">
    <property type="term" value="F:ATP binding"/>
    <property type="evidence" value="ECO:0007669"/>
    <property type="project" value="UniProtKB-KW"/>
</dbReference>
<dbReference type="PANTHER" id="PTHR47973">
    <property type="entry name" value="CYSTEINE-RICH RECEPTOR-LIKE PROTEIN KINASE 3"/>
    <property type="match status" value="1"/>
</dbReference>
<dbReference type="Gene3D" id="1.10.510.10">
    <property type="entry name" value="Transferase(Phosphotransferase) domain 1"/>
    <property type="match status" value="1"/>
</dbReference>
<accession>A0A2P6S888</accession>
<evidence type="ECO:0000313" key="6">
    <source>
        <dbReference type="EMBL" id="PRQ54864.1"/>
    </source>
</evidence>
<dbReference type="Gene3D" id="3.30.200.20">
    <property type="entry name" value="Phosphorylase Kinase, domain 1"/>
    <property type="match status" value="1"/>
</dbReference>
<dbReference type="AlphaFoldDB" id="A0A2P6S888"/>
<dbReference type="EMBL" id="PDCK01000039">
    <property type="protein sequence ID" value="PRQ54864.1"/>
    <property type="molecule type" value="Genomic_DNA"/>
</dbReference>
<evidence type="ECO:0000256" key="2">
    <source>
        <dbReference type="ARBA" id="ARBA00022741"/>
    </source>
</evidence>
<dbReference type="InterPro" id="IPR000719">
    <property type="entry name" value="Prot_kinase_dom"/>
</dbReference>
<keyword evidence="3" id="KW-0418">Kinase</keyword>
<evidence type="ECO:0000313" key="7">
    <source>
        <dbReference type="Proteomes" id="UP000238479"/>
    </source>
</evidence>
<keyword evidence="1 6" id="KW-0808">Transferase</keyword>
<dbReference type="PIRSF" id="PIRSF000654">
    <property type="entry name" value="Integrin-linked_kinase"/>
    <property type="match status" value="1"/>
</dbReference>
<feature type="domain" description="Protein kinase" evidence="5">
    <location>
        <begin position="18"/>
        <end position="300"/>
    </location>
</feature>
<dbReference type="Pfam" id="PF07714">
    <property type="entry name" value="PK_Tyr_Ser-Thr"/>
    <property type="match status" value="1"/>
</dbReference>
<evidence type="ECO:0000256" key="4">
    <source>
        <dbReference type="ARBA" id="ARBA00022840"/>
    </source>
</evidence>
<dbReference type="OMA" id="TSSTEIW"/>
<dbReference type="Gramene" id="PRQ54864">
    <property type="protein sequence ID" value="PRQ54864"/>
    <property type="gene ID" value="RchiOBHm_Chr1g0318351"/>
</dbReference>
<evidence type="ECO:0000259" key="5">
    <source>
        <dbReference type="PROSITE" id="PS50011"/>
    </source>
</evidence>
<keyword evidence="4" id="KW-0067">ATP-binding</keyword>
<dbReference type="PROSITE" id="PS50011">
    <property type="entry name" value="PROTEIN_KINASE_DOM"/>
    <property type="match status" value="1"/>
</dbReference>
<keyword evidence="7" id="KW-1185">Reference proteome</keyword>
<dbReference type="STRING" id="74649.A0A2P6S888"/>
<gene>
    <name evidence="6" type="ORF">RchiOBHm_Chr1g0318351</name>
</gene>
<sequence>MSLTFFSRQELAKAINNFSPNSIICVGGFGPIYKAELSNGSTVALKYLDSNAFGGFSYIHAEIKTLGKLRHPNLVKLLGRCMSSSGRFLVYEFIENGSLHEWLHGQRGVRDPMALPWETRMKIVKGVADALKYLHGLQRPVIHRDIKAGHVLLDSNFEAHLTDFGLARMLEPSETHLSTYINAGSLWYRPPEYLFDRASWATLKGDVYSFGVLMLEIASGKPPSSMDIHPSFRLRLPQCAKKLVAKNMHMDLVDSRILRQKLNEASVIEYFRIALSCLKYDPKQRPKMSVVVQMLNALPM</sequence>
<keyword evidence="2" id="KW-0547">Nucleotide-binding</keyword>
<dbReference type="InterPro" id="IPR001245">
    <property type="entry name" value="Ser-Thr/Tyr_kinase_cat_dom"/>
</dbReference>
<protein>
    <recommendedName>
        <fullName evidence="5">Protein kinase domain-containing protein</fullName>
    </recommendedName>
</protein>
<evidence type="ECO:0000256" key="3">
    <source>
        <dbReference type="ARBA" id="ARBA00022777"/>
    </source>
</evidence>
<dbReference type="Proteomes" id="UP000238479">
    <property type="component" value="Chromosome 1"/>
</dbReference>
<evidence type="ECO:0000256" key="1">
    <source>
        <dbReference type="ARBA" id="ARBA00022679"/>
    </source>
</evidence>
<dbReference type="OrthoDB" id="4062651at2759"/>
<dbReference type="InterPro" id="IPR011009">
    <property type="entry name" value="Kinase-like_dom_sf"/>
</dbReference>
<proteinExistence type="predicted"/>
<dbReference type="SUPFAM" id="SSF56112">
    <property type="entry name" value="Protein kinase-like (PK-like)"/>
    <property type="match status" value="1"/>
</dbReference>
<reference evidence="6 7" key="1">
    <citation type="journal article" date="2018" name="Nat. Genet.">
        <title>The Rosa genome provides new insights in the design of modern roses.</title>
        <authorList>
            <person name="Bendahmane M."/>
        </authorList>
    </citation>
    <scope>NUCLEOTIDE SEQUENCE [LARGE SCALE GENOMIC DNA]</scope>
    <source>
        <strain evidence="7">cv. Old Blush</strain>
    </source>
</reference>
<organism evidence="6 7">
    <name type="scientific">Rosa chinensis</name>
    <name type="common">China rose</name>
    <dbReference type="NCBI Taxonomy" id="74649"/>
    <lineage>
        <taxon>Eukaryota</taxon>
        <taxon>Viridiplantae</taxon>
        <taxon>Streptophyta</taxon>
        <taxon>Embryophyta</taxon>
        <taxon>Tracheophyta</taxon>
        <taxon>Spermatophyta</taxon>
        <taxon>Magnoliopsida</taxon>
        <taxon>eudicotyledons</taxon>
        <taxon>Gunneridae</taxon>
        <taxon>Pentapetalae</taxon>
        <taxon>rosids</taxon>
        <taxon>fabids</taxon>
        <taxon>Rosales</taxon>
        <taxon>Rosaceae</taxon>
        <taxon>Rosoideae</taxon>
        <taxon>Rosoideae incertae sedis</taxon>
        <taxon>Rosa</taxon>
    </lineage>
</organism>
<dbReference type="InterPro" id="IPR052059">
    <property type="entry name" value="CR_Ser/Thr_kinase"/>
</dbReference>